<proteinExistence type="predicted"/>
<dbReference type="Proteomes" id="UP000054270">
    <property type="component" value="Unassembled WGS sequence"/>
</dbReference>
<reference evidence="3" key="1">
    <citation type="submission" date="2014-04" db="EMBL/GenBank/DDBJ databases">
        <title>Evolutionary Origins and Diversification of the Mycorrhizal Mutualists.</title>
        <authorList>
            <consortium name="DOE Joint Genome Institute"/>
            <consortium name="Mycorrhizal Genomics Consortium"/>
            <person name="Kohler A."/>
            <person name="Kuo A."/>
            <person name="Nagy L.G."/>
            <person name="Floudas D."/>
            <person name="Copeland A."/>
            <person name="Barry K.W."/>
            <person name="Cichocki N."/>
            <person name="Veneault-Fourrey C."/>
            <person name="LaButti K."/>
            <person name="Lindquist E.A."/>
            <person name="Lipzen A."/>
            <person name="Lundell T."/>
            <person name="Morin E."/>
            <person name="Murat C."/>
            <person name="Riley R."/>
            <person name="Ohm R."/>
            <person name="Sun H."/>
            <person name="Tunlid A."/>
            <person name="Henrissat B."/>
            <person name="Grigoriev I.V."/>
            <person name="Hibbett D.S."/>
            <person name="Martin F."/>
        </authorList>
    </citation>
    <scope>NUCLEOTIDE SEQUENCE [LARGE SCALE GENOMIC DNA]</scope>
    <source>
        <strain evidence="3">FD-334 SS-4</strain>
    </source>
</reference>
<dbReference type="EMBL" id="KN817564">
    <property type="protein sequence ID" value="KJA20702.1"/>
    <property type="molecule type" value="Genomic_DNA"/>
</dbReference>
<gene>
    <name evidence="2" type="ORF">HYPSUDRAFT_216764</name>
</gene>
<protein>
    <submittedName>
        <fullName evidence="2">Uncharacterized protein</fullName>
    </submittedName>
</protein>
<keyword evidence="3" id="KW-1185">Reference proteome</keyword>
<dbReference type="AlphaFoldDB" id="A0A0D2L254"/>
<feature type="region of interest" description="Disordered" evidence="1">
    <location>
        <begin position="27"/>
        <end position="53"/>
    </location>
</feature>
<evidence type="ECO:0000313" key="2">
    <source>
        <dbReference type="EMBL" id="KJA20702.1"/>
    </source>
</evidence>
<evidence type="ECO:0000313" key="3">
    <source>
        <dbReference type="Proteomes" id="UP000054270"/>
    </source>
</evidence>
<accession>A0A0D2L254</accession>
<sequence length="205" mass="23370">MRRWSSRRIGPDGAAYLISIADSRRERRPPLLPPSLTLTPPPRAPAPAQRRGLRRPPMGIQRAMFARRTCARHRAQLLQMAALYIAPPRSHCIMALARQNSAAREPLPQPPTHQQPVRTHVIAMRTVRMHDAPPFLRGARINQRPIQMHYGILIRASLIVDCVRFARPLGRPCGRINVSRNIDPMWRTGAASYFHWLSAPRRPVH</sequence>
<organism evidence="2 3">
    <name type="scientific">Hypholoma sublateritium (strain FD-334 SS-4)</name>
    <dbReference type="NCBI Taxonomy" id="945553"/>
    <lineage>
        <taxon>Eukaryota</taxon>
        <taxon>Fungi</taxon>
        <taxon>Dikarya</taxon>
        <taxon>Basidiomycota</taxon>
        <taxon>Agaricomycotina</taxon>
        <taxon>Agaricomycetes</taxon>
        <taxon>Agaricomycetidae</taxon>
        <taxon>Agaricales</taxon>
        <taxon>Agaricineae</taxon>
        <taxon>Strophariaceae</taxon>
        <taxon>Hypholoma</taxon>
    </lineage>
</organism>
<evidence type="ECO:0000256" key="1">
    <source>
        <dbReference type="SAM" id="MobiDB-lite"/>
    </source>
</evidence>
<name>A0A0D2L254_HYPSF</name>